<gene>
    <name evidence="10" type="ORF">QO011_004586</name>
</gene>
<dbReference type="CDD" id="cd16913">
    <property type="entry name" value="YkuD_like"/>
    <property type="match status" value="1"/>
</dbReference>
<proteinExistence type="inferred from homology"/>
<dbReference type="Gene3D" id="1.10.101.10">
    <property type="entry name" value="PGBD-like superfamily/PGBD"/>
    <property type="match status" value="1"/>
</dbReference>
<dbReference type="PANTHER" id="PTHR41533">
    <property type="entry name" value="L,D-TRANSPEPTIDASE HI_1667-RELATED"/>
    <property type="match status" value="1"/>
</dbReference>
<evidence type="ECO:0000256" key="8">
    <source>
        <dbReference type="SAM" id="SignalP"/>
    </source>
</evidence>
<sequence length="415" mass="45715">MSDISRRSLLTGLAAGAAATVLARGASAQEVVLGQMEMRERYDSGARSISIAKSASPTFSPYTVQATENAIQQYAQIAAQGGWQPVSGNGRLKLGTRSPDVVSLRQRLIVTGDLAPSLAGSDIFDSYVDGAVRRFQARHGILASGVIGPTSRAAMAIPVDVRQKQLDLNLVRLRAMGGNLGARYVMMNIPATELEAVNNGVVESRHNTVIGKPDRQSPVMSTFVQNINFNPFWTVPVSIIKKDLIPKMQEEPTYLADHHIRIYNPQGQEIQADQVNWNSDDATRMRFTQDPGFGNSLGTVRINIANQYGVYMHDTPYKSVFGSEYRFDSSGCARVQNVRDLCAWILQGTPYTRDKIDEVIRSGARQDAQPVAKLPVYWTYITAWATPEGMVQFRDDVYDKDGYQSLSVVTKEDEG</sequence>
<comment type="pathway">
    <text evidence="1 7">Cell wall biogenesis; peptidoglycan biosynthesis.</text>
</comment>
<keyword evidence="3" id="KW-0808">Transferase</keyword>
<feature type="domain" description="L,D-TPase catalytic" evidence="9">
    <location>
        <begin position="183"/>
        <end position="354"/>
    </location>
</feature>
<dbReference type="PROSITE" id="PS51318">
    <property type="entry name" value="TAT"/>
    <property type="match status" value="1"/>
</dbReference>
<reference evidence="10 11" key="1">
    <citation type="submission" date="2023-07" db="EMBL/GenBank/DDBJ databases">
        <title>Genomic Encyclopedia of Type Strains, Phase IV (KMG-IV): sequencing the most valuable type-strain genomes for metagenomic binning, comparative biology and taxonomic classification.</title>
        <authorList>
            <person name="Goeker M."/>
        </authorList>
    </citation>
    <scope>NUCLEOTIDE SEQUENCE [LARGE SCALE GENOMIC DNA]</scope>
    <source>
        <strain evidence="10 11">DSM 19619</strain>
    </source>
</reference>
<feature type="active site" description="Nucleophile" evidence="7">
    <location>
        <position position="332"/>
    </location>
</feature>
<evidence type="ECO:0000256" key="2">
    <source>
        <dbReference type="ARBA" id="ARBA00005992"/>
    </source>
</evidence>
<evidence type="ECO:0000313" key="11">
    <source>
        <dbReference type="Proteomes" id="UP001242480"/>
    </source>
</evidence>
<evidence type="ECO:0000256" key="1">
    <source>
        <dbReference type="ARBA" id="ARBA00004752"/>
    </source>
</evidence>
<evidence type="ECO:0000256" key="7">
    <source>
        <dbReference type="PROSITE-ProRule" id="PRU01373"/>
    </source>
</evidence>
<evidence type="ECO:0000256" key="3">
    <source>
        <dbReference type="ARBA" id="ARBA00022679"/>
    </source>
</evidence>
<dbReference type="PANTHER" id="PTHR41533:SF1">
    <property type="entry name" value="L,D-TRANSPEPTIDASE YCBB-RELATED"/>
    <property type="match status" value="1"/>
</dbReference>
<feature type="active site" description="Proton donor/acceptor" evidence="7">
    <location>
        <position position="313"/>
    </location>
</feature>
<keyword evidence="6 7" id="KW-0961">Cell wall biogenesis/degradation</keyword>
<keyword evidence="8" id="KW-0732">Signal</keyword>
<dbReference type="SUPFAM" id="SSF47090">
    <property type="entry name" value="PGBD-like"/>
    <property type="match status" value="1"/>
</dbReference>
<dbReference type="Proteomes" id="UP001242480">
    <property type="component" value="Unassembled WGS sequence"/>
</dbReference>
<dbReference type="InterPro" id="IPR036366">
    <property type="entry name" value="PGBDSf"/>
</dbReference>
<dbReference type="EMBL" id="JAUSVX010000009">
    <property type="protein sequence ID" value="MDQ0471561.1"/>
    <property type="molecule type" value="Genomic_DNA"/>
</dbReference>
<evidence type="ECO:0000256" key="6">
    <source>
        <dbReference type="ARBA" id="ARBA00023316"/>
    </source>
</evidence>
<name>A0ABU0JBB0_9HYPH</name>
<dbReference type="PROSITE" id="PS52029">
    <property type="entry name" value="LD_TPASE"/>
    <property type="match status" value="1"/>
</dbReference>
<dbReference type="Pfam" id="PF03734">
    <property type="entry name" value="YkuD"/>
    <property type="match status" value="1"/>
</dbReference>
<dbReference type="RefSeq" id="WP_307276928.1">
    <property type="nucleotide sequence ID" value="NZ_JAUSVX010000009.1"/>
</dbReference>
<dbReference type="InterPro" id="IPR005490">
    <property type="entry name" value="LD_TPept_cat_dom"/>
</dbReference>
<dbReference type="InterPro" id="IPR002477">
    <property type="entry name" value="Peptidoglycan-bd-like"/>
</dbReference>
<evidence type="ECO:0000259" key="9">
    <source>
        <dbReference type="PROSITE" id="PS52029"/>
    </source>
</evidence>
<dbReference type="SUPFAM" id="SSF141523">
    <property type="entry name" value="L,D-transpeptidase catalytic domain-like"/>
    <property type="match status" value="1"/>
</dbReference>
<keyword evidence="5 7" id="KW-0573">Peptidoglycan synthesis</keyword>
<feature type="signal peptide" evidence="8">
    <location>
        <begin position="1"/>
        <end position="28"/>
    </location>
</feature>
<feature type="chain" id="PRO_5046470757" evidence="8">
    <location>
        <begin position="29"/>
        <end position="415"/>
    </location>
</feature>
<dbReference type="InterPro" id="IPR006311">
    <property type="entry name" value="TAT_signal"/>
</dbReference>
<dbReference type="InterPro" id="IPR038063">
    <property type="entry name" value="Transpep_catalytic_dom"/>
</dbReference>
<comment type="similarity">
    <text evidence="2">Belongs to the YkuD family.</text>
</comment>
<dbReference type="InterPro" id="IPR052905">
    <property type="entry name" value="LD-transpeptidase_YkuD-like"/>
</dbReference>
<evidence type="ECO:0000313" key="10">
    <source>
        <dbReference type="EMBL" id="MDQ0471561.1"/>
    </source>
</evidence>
<protein>
    <submittedName>
        <fullName evidence="10">Murein L,D-transpeptidase YcbB/YkuD</fullName>
    </submittedName>
</protein>
<evidence type="ECO:0000256" key="4">
    <source>
        <dbReference type="ARBA" id="ARBA00022960"/>
    </source>
</evidence>
<dbReference type="InterPro" id="IPR036365">
    <property type="entry name" value="PGBD-like_sf"/>
</dbReference>
<keyword evidence="4 7" id="KW-0133">Cell shape</keyword>
<dbReference type="Pfam" id="PF01471">
    <property type="entry name" value="PG_binding_1"/>
    <property type="match status" value="1"/>
</dbReference>
<comment type="caution">
    <text evidence="10">The sequence shown here is derived from an EMBL/GenBank/DDBJ whole genome shotgun (WGS) entry which is preliminary data.</text>
</comment>
<dbReference type="Gene3D" id="2.40.440.10">
    <property type="entry name" value="L,D-transpeptidase catalytic domain-like"/>
    <property type="match status" value="1"/>
</dbReference>
<keyword evidence="11" id="KW-1185">Reference proteome</keyword>
<organism evidence="10 11">
    <name type="scientific">Labrys wisconsinensis</name>
    <dbReference type="NCBI Taxonomy" id="425677"/>
    <lineage>
        <taxon>Bacteria</taxon>
        <taxon>Pseudomonadati</taxon>
        <taxon>Pseudomonadota</taxon>
        <taxon>Alphaproteobacteria</taxon>
        <taxon>Hyphomicrobiales</taxon>
        <taxon>Xanthobacteraceae</taxon>
        <taxon>Labrys</taxon>
    </lineage>
</organism>
<evidence type="ECO:0000256" key="5">
    <source>
        <dbReference type="ARBA" id="ARBA00022984"/>
    </source>
</evidence>
<accession>A0ABU0JBB0</accession>